<dbReference type="Pfam" id="PF08478">
    <property type="entry name" value="POTRA_1"/>
    <property type="match status" value="1"/>
</dbReference>
<reference evidence="11" key="1">
    <citation type="journal article" date="2019" name="Int. J. Syst. Evol. Microbiol.">
        <title>The Global Catalogue of Microorganisms (GCM) 10K type strain sequencing project: providing services to taxonomists for standard genome sequencing and annotation.</title>
        <authorList>
            <consortium name="The Broad Institute Genomics Platform"/>
            <consortium name="The Broad Institute Genome Sequencing Center for Infectious Disease"/>
            <person name="Wu L."/>
            <person name="Ma J."/>
        </authorList>
    </citation>
    <scope>NUCLEOTIDE SEQUENCE [LARGE SCALE GENOMIC DNA]</scope>
    <source>
        <strain evidence="11">JCM 17688</strain>
    </source>
</reference>
<keyword evidence="11" id="KW-1185">Reference proteome</keyword>
<evidence type="ECO:0000256" key="7">
    <source>
        <dbReference type="ARBA" id="ARBA00023306"/>
    </source>
</evidence>
<keyword evidence="4 8" id="KW-0812">Transmembrane</keyword>
<evidence type="ECO:0000256" key="6">
    <source>
        <dbReference type="ARBA" id="ARBA00023136"/>
    </source>
</evidence>
<protein>
    <recommendedName>
        <fullName evidence="9">POTRA domain-containing protein</fullName>
    </recommendedName>
</protein>
<dbReference type="InterPro" id="IPR013685">
    <property type="entry name" value="POTRA_FtsQ_type"/>
</dbReference>
<name>A0ABP8K221_9ACTN</name>
<evidence type="ECO:0000256" key="2">
    <source>
        <dbReference type="ARBA" id="ARBA00022475"/>
    </source>
</evidence>
<dbReference type="PROSITE" id="PS51779">
    <property type="entry name" value="POTRA"/>
    <property type="match status" value="1"/>
</dbReference>
<dbReference type="PANTHER" id="PTHR37820">
    <property type="entry name" value="CELL DIVISION PROTEIN DIVIB"/>
    <property type="match status" value="1"/>
</dbReference>
<feature type="transmembrane region" description="Helical" evidence="8">
    <location>
        <begin position="30"/>
        <end position="53"/>
    </location>
</feature>
<evidence type="ECO:0000256" key="3">
    <source>
        <dbReference type="ARBA" id="ARBA00022618"/>
    </source>
</evidence>
<keyword evidence="5 8" id="KW-1133">Transmembrane helix</keyword>
<keyword evidence="7" id="KW-0131">Cell cycle</keyword>
<accession>A0ABP8K221</accession>
<dbReference type="Pfam" id="PF03799">
    <property type="entry name" value="FtsQ_DivIB_C"/>
    <property type="match status" value="1"/>
</dbReference>
<keyword evidence="6 8" id="KW-0472">Membrane</keyword>
<keyword evidence="3" id="KW-0132">Cell division</keyword>
<dbReference type="InterPro" id="IPR050487">
    <property type="entry name" value="FtsQ_DivIB"/>
</dbReference>
<comment type="subcellular location">
    <subcellularLocation>
        <location evidence="1">Membrane</location>
    </subcellularLocation>
</comment>
<dbReference type="InterPro" id="IPR034746">
    <property type="entry name" value="POTRA"/>
</dbReference>
<organism evidence="10 11">
    <name type="scientific">Tsukamurella soli</name>
    <dbReference type="NCBI Taxonomy" id="644556"/>
    <lineage>
        <taxon>Bacteria</taxon>
        <taxon>Bacillati</taxon>
        <taxon>Actinomycetota</taxon>
        <taxon>Actinomycetes</taxon>
        <taxon>Mycobacteriales</taxon>
        <taxon>Tsukamurellaceae</taxon>
        <taxon>Tsukamurella</taxon>
    </lineage>
</organism>
<dbReference type="Proteomes" id="UP001500635">
    <property type="component" value="Unassembled WGS sequence"/>
</dbReference>
<evidence type="ECO:0000259" key="9">
    <source>
        <dbReference type="PROSITE" id="PS51779"/>
    </source>
</evidence>
<evidence type="ECO:0000256" key="8">
    <source>
        <dbReference type="SAM" id="Phobius"/>
    </source>
</evidence>
<evidence type="ECO:0000256" key="5">
    <source>
        <dbReference type="ARBA" id="ARBA00022989"/>
    </source>
</evidence>
<dbReference type="InterPro" id="IPR005548">
    <property type="entry name" value="Cell_div_FtsQ/DivIB_C"/>
</dbReference>
<evidence type="ECO:0000313" key="10">
    <source>
        <dbReference type="EMBL" id="GAA4399492.1"/>
    </source>
</evidence>
<keyword evidence="2" id="KW-1003">Cell membrane</keyword>
<dbReference type="RefSeq" id="WP_344998726.1">
    <property type="nucleotide sequence ID" value="NZ_BAABFR010000071.1"/>
</dbReference>
<dbReference type="EMBL" id="BAABFR010000071">
    <property type="protein sequence ID" value="GAA4399492.1"/>
    <property type="molecule type" value="Genomic_DNA"/>
</dbReference>
<dbReference type="PANTHER" id="PTHR37820:SF1">
    <property type="entry name" value="CELL DIVISION PROTEIN FTSQ"/>
    <property type="match status" value="1"/>
</dbReference>
<comment type="caution">
    <text evidence="10">The sequence shown here is derived from an EMBL/GenBank/DDBJ whole genome shotgun (WGS) entry which is preliminary data.</text>
</comment>
<proteinExistence type="predicted"/>
<evidence type="ECO:0000313" key="11">
    <source>
        <dbReference type="Proteomes" id="UP001500635"/>
    </source>
</evidence>
<evidence type="ECO:0000256" key="4">
    <source>
        <dbReference type="ARBA" id="ARBA00022692"/>
    </source>
</evidence>
<gene>
    <name evidence="10" type="ORF">GCM10023147_36910</name>
</gene>
<feature type="domain" description="POTRA" evidence="9">
    <location>
        <begin position="57"/>
        <end position="129"/>
    </location>
</feature>
<sequence length="252" mass="26857">MSPSDGADGDWADGDEVRPRRAGSRRRIPGLLPLLLVLGVIGCLVGLVAVLYFSPLLSVRSVSVTGATNAPLDRVTAAVGFLKGRPLMQLQQSERDAAGAKVTAVSPWIDSATVTVQYPSTVIVHVTEREAVAYAIYRGRPVLVDTEGDPFLQVPKPPAFTPKLTTSSPSAADADTRAAMDVLMSLPDDLRGQIVEIGADSPAAVRIVLHDKRVVMWGDDSQPAAKAIALRMILTRPGHLFNVVNPQIPTVR</sequence>
<evidence type="ECO:0000256" key="1">
    <source>
        <dbReference type="ARBA" id="ARBA00004370"/>
    </source>
</evidence>